<evidence type="ECO:0000256" key="4">
    <source>
        <dbReference type="ARBA" id="ARBA00022448"/>
    </source>
</evidence>
<gene>
    <name evidence="6" type="primary">pqqB</name>
    <name evidence="8" type="ORF">CR162_05425</name>
</gene>
<evidence type="ECO:0000259" key="7">
    <source>
        <dbReference type="Pfam" id="PF12706"/>
    </source>
</evidence>
<evidence type="ECO:0000256" key="2">
    <source>
        <dbReference type="ARBA" id="ARBA00008481"/>
    </source>
</evidence>
<dbReference type="NCBIfam" id="TIGR02108">
    <property type="entry name" value="PQQ_syn_pqqB"/>
    <property type="match status" value="1"/>
</dbReference>
<keyword evidence="9" id="KW-1185">Reference proteome</keyword>
<evidence type="ECO:0000256" key="1">
    <source>
        <dbReference type="ARBA" id="ARBA00004886"/>
    </source>
</evidence>
<dbReference type="InterPro" id="IPR001279">
    <property type="entry name" value="Metallo-B-lactamas"/>
</dbReference>
<reference evidence="8 9" key="1">
    <citation type="submission" date="2017-10" db="EMBL/GenBank/DDBJ databases">
        <authorList>
            <person name="Banno H."/>
            <person name="Chua N.-H."/>
        </authorList>
    </citation>
    <scope>NUCLEOTIDE SEQUENCE [LARGE SCALE GENOMIC DNA]</scope>
    <source>
        <strain evidence="8 9">YW11</strain>
    </source>
</reference>
<evidence type="ECO:0000256" key="6">
    <source>
        <dbReference type="HAMAP-Rule" id="MF_00653"/>
    </source>
</evidence>
<dbReference type="UniPathway" id="UPA00539"/>
<dbReference type="SUPFAM" id="SSF56281">
    <property type="entry name" value="Metallo-hydrolase/oxidoreductase"/>
    <property type="match status" value="1"/>
</dbReference>
<dbReference type="HAMAP" id="MF_00653">
    <property type="entry name" value="PQQ_syn_PqqB"/>
    <property type="match status" value="1"/>
</dbReference>
<dbReference type="GO" id="GO:0018189">
    <property type="term" value="P:pyrroloquinoline quinone biosynthetic process"/>
    <property type="evidence" value="ECO:0007669"/>
    <property type="project" value="UniProtKB-UniRule"/>
</dbReference>
<keyword evidence="4 6" id="KW-0813">Transport</keyword>
<dbReference type="InterPro" id="IPR011842">
    <property type="entry name" value="PQQ_synth_PqqB"/>
</dbReference>
<dbReference type="AlphaFoldDB" id="A0A2C7AH45"/>
<dbReference type="RefSeq" id="WP_099094524.1">
    <property type="nucleotide sequence ID" value="NZ_PDNU01000005.1"/>
</dbReference>
<evidence type="ECO:0000313" key="8">
    <source>
        <dbReference type="EMBL" id="PHK96037.1"/>
    </source>
</evidence>
<evidence type="ECO:0000256" key="5">
    <source>
        <dbReference type="ARBA" id="ARBA00022905"/>
    </source>
</evidence>
<comment type="similarity">
    <text evidence="2 6">Belongs to the PqqB family.</text>
</comment>
<comment type="pathway">
    <text evidence="1 6">Cofactor biosynthesis; pyrroloquinoline quinone biosynthesis.</text>
</comment>
<sequence>MRFIVLGAAAGGGFPQWNCACRNCRLAWAGDPRVSPRTQSSLAVELADGGWLLVNASPDILRQVAATPALRPRPGEGAPRHSPIAQVLLTSGEIDHVAGLLSLRERQGYGLRATPRVLGILRANRIFDALDPAHVRREPLAPEEGWALPGLSVRLFAVPGKPPLYLEGGAAADEEDTVAVEFTAPDGRRAYYIPGCHAVTPALRARLDGAALLLFDGTVWTDDEMRRAGVGEKTGRRMGHQPLSGEDGSLAALEGLAIGRRVLVHINNTNPLLRSDAPERAAAARLGWEVAEDGMELTW</sequence>
<evidence type="ECO:0000313" key="9">
    <source>
        <dbReference type="Proteomes" id="UP000223527"/>
    </source>
</evidence>
<dbReference type="EMBL" id="PDNU01000005">
    <property type="protein sequence ID" value="PHK96037.1"/>
    <property type="molecule type" value="Genomic_DNA"/>
</dbReference>
<dbReference type="InterPro" id="IPR036866">
    <property type="entry name" value="RibonucZ/Hydroxyglut_hydro"/>
</dbReference>
<accession>A0A2C7AH45</accession>
<evidence type="ECO:0000256" key="3">
    <source>
        <dbReference type="ARBA" id="ARBA00015084"/>
    </source>
</evidence>
<organism evidence="8 9">
    <name type="scientific">Teichococcus rhizosphaerae</name>
    <dbReference type="NCBI Taxonomy" id="1335062"/>
    <lineage>
        <taxon>Bacteria</taxon>
        <taxon>Pseudomonadati</taxon>
        <taxon>Pseudomonadota</taxon>
        <taxon>Alphaproteobacteria</taxon>
        <taxon>Acetobacterales</taxon>
        <taxon>Roseomonadaceae</taxon>
        <taxon>Roseomonas</taxon>
    </lineage>
</organism>
<protein>
    <recommendedName>
        <fullName evidence="3 6">Coenzyme PQQ synthesis protein B</fullName>
    </recommendedName>
    <alternativeName>
        <fullName evidence="6">Pyrroloquinoline quinone biosynthesis protein B</fullName>
    </alternativeName>
</protein>
<proteinExistence type="inferred from homology"/>
<dbReference type="OrthoDB" id="9778305at2"/>
<dbReference type="Gene3D" id="3.60.15.10">
    <property type="entry name" value="Ribonuclease Z/Hydroxyacylglutathione hydrolase-like"/>
    <property type="match status" value="1"/>
</dbReference>
<feature type="domain" description="Metallo-beta-lactamase" evidence="7">
    <location>
        <begin position="51"/>
        <end position="266"/>
    </location>
</feature>
<comment type="caution">
    <text evidence="8">The sequence shown here is derived from an EMBL/GenBank/DDBJ whole genome shotgun (WGS) entry which is preliminary data.</text>
</comment>
<name>A0A2C7AH45_9PROT</name>
<comment type="function">
    <text evidence="6">May be involved in the transport of PQQ or its precursor to the periplasm.</text>
</comment>
<keyword evidence="5 6" id="KW-0884">PQQ biosynthesis</keyword>
<dbReference type="Proteomes" id="UP000223527">
    <property type="component" value="Unassembled WGS sequence"/>
</dbReference>
<dbReference type="Pfam" id="PF12706">
    <property type="entry name" value="Lactamase_B_2"/>
    <property type="match status" value="1"/>
</dbReference>